<feature type="non-terminal residue" evidence="1">
    <location>
        <position position="1"/>
    </location>
</feature>
<dbReference type="EMBL" id="LAZR01060815">
    <property type="protein sequence ID" value="KKK64892.1"/>
    <property type="molecule type" value="Genomic_DNA"/>
</dbReference>
<gene>
    <name evidence="1" type="ORF">LCGC14_2979610</name>
</gene>
<comment type="caution">
    <text evidence="1">The sequence shown here is derived from an EMBL/GenBank/DDBJ whole genome shotgun (WGS) entry which is preliminary data.</text>
</comment>
<name>A0A0F8X722_9ZZZZ</name>
<dbReference type="AlphaFoldDB" id="A0A0F8X722"/>
<proteinExistence type="predicted"/>
<organism evidence="1">
    <name type="scientific">marine sediment metagenome</name>
    <dbReference type="NCBI Taxonomy" id="412755"/>
    <lineage>
        <taxon>unclassified sequences</taxon>
        <taxon>metagenomes</taxon>
        <taxon>ecological metagenomes</taxon>
    </lineage>
</organism>
<evidence type="ECO:0000313" key="1">
    <source>
        <dbReference type="EMBL" id="KKK64892.1"/>
    </source>
</evidence>
<reference evidence="1" key="1">
    <citation type="journal article" date="2015" name="Nature">
        <title>Complex archaea that bridge the gap between prokaryotes and eukaryotes.</title>
        <authorList>
            <person name="Spang A."/>
            <person name="Saw J.H."/>
            <person name="Jorgensen S.L."/>
            <person name="Zaremba-Niedzwiedzka K."/>
            <person name="Martijn J."/>
            <person name="Lind A.E."/>
            <person name="van Eijk R."/>
            <person name="Schleper C."/>
            <person name="Guy L."/>
            <person name="Ettema T.J."/>
        </authorList>
    </citation>
    <scope>NUCLEOTIDE SEQUENCE</scope>
</reference>
<sequence length="129" mass="13753">GSVIVNNGLKIMLNRTYKATPDYSAPTKFKIGTGTTTPATSDTDVETGVNINGGATKSIVSSYPIFDETNLQATIRCFLTSLEGNGNNLTEFALFNTDGSPLMFSHVVYTSITKASTVEVSFVQKDTLA</sequence>
<accession>A0A0F8X722</accession>
<protein>
    <submittedName>
        <fullName evidence="1">Uncharacterized protein</fullName>
    </submittedName>
</protein>